<evidence type="ECO:0000256" key="1">
    <source>
        <dbReference type="ARBA" id="ARBA00004123"/>
    </source>
</evidence>
<dbReference type="Pfam" id="PF00170">
    <property type="entry name" value="bZIP_1"/>
    <property type="match status" value="1"/>
</dbReference>
<dbReference type="PROSITE" id="PS50217">
    <property type="entry name" value="BZIP"/>
    <property type="match status" value="1"/>
</dbReference>
<keyword evidence="7" id="KW-0539">Nucleus</keyword>
<comment type="subcellular location">
    <subcellularLocation>
        <location evidence="2">Endoplasmic reticulum membrane</location>
        <topology evidence="2">Single-pass membrane protein</topology>
    </subcellularLocation>
    <subcellularLocation>
        <location evidence="1">Nucleus</location>
    </subcellularLocation>
</comment>
<dbReference type="EMBL" id="KT373972">
    <property type="protein sequence ID" value="ALZ41793.1"/>
    <property type="molecule type" value="mRNA"/>
</dbReference>
<dbReference type="GO" id="GO:0005789">
    <property type="term" value="C:endoplasmic reticulum membrane"/>
    <property type="evidence" value="ECO:0007669"/>
    <property type="project" value="UniProtKB-SubCell"/>
</dbReference>
<evidence type="ECO:0000259" key="9">
    <source>
        <dbReference type="PROSITE" id="PS50217"/>
    </source>
</evidence>
<dbReference type="SUPFAM" id="SSF57959">
    <property type="entry name" value="Leucine zipper domain"/>
    <property type="match status" value="1"/>
</dbReference>
<feature type="compositionally biased region" description="Low complexity" evidence="8">
    <location>
        <begin position="50"/>
        <end position="59"/>
    </location>
</feature>
<dbReference type="GO" id="GO:0003677">
    <property type="term" value="F:DNA binding"/>
    <property type="evidence" value="ECO:0007669"/>
    <property type="project" value="UniProtKB-KW"/>
</dbReference>
<organism evidence="10">
    <name type="scientific">Pyrus pyrifolia</name>
    <name type="common">Chinese pear</name>
    <name type="synonym">Pyrus serotina</name>
    <dbReference type="NCBI Taxonomy" id="3767"/>
    <lineage>
        <taxon>Eukaryota</taxon>
        <taxon>Viridiplantae</taxon>
        <taxon>Streptophyta</taxon>
        <taxon>Embryophyta</taxon>
        <taxon>Tracheophyta</taxon>
        <taxon>Spermatophyta</taxon>
        <taxon>Magnoliopsida</taxon>
        <taxon>eudicotyledons</taxon>
        <taxon>Gunneridae</taxon>
        <taxon>Pentapetalae</taxon>
        <taxon>rosids</taxon>
        <taxon>fabids</taxon>
        <taxon>Rosales</taxon>
        <taxon>Rosaceae</taxon>
        <taxon>Amygdaloideae</taxon>
        <taxon>Maleae</taxon>
        <taxon>Pyrus</taxon>
    </lineage>
</organism>
<reference evidence="10" key="1">
    <citation type="submission" date="2015-08" db="EMBL/GenBank/DDBJ databases">
        <title>Cloning and Expression Analysis of bZIP Gene from Fujian Pear.</title>
        <authorList>
            <person name="Li L."/>
            <person name="Liu H."/>
            <person name="Li Y."/>
            <person name="Wu S."/>
        </authorList>
    </citation>
    <scope>NUCLEOTIDE SEQUENCE</scope>
</reference>
<evidence type="ECO:0000256" key="6">
    <source>
        <dbReference type="ARBA" id="ARBA00023163"/>
    </source>
</evidence>
<feature type="compositionally biased region" description="Basic and acidic residues" evidence="8">
    <location>
        <begin position="118"/>
        <end position="138"/>
    </location>
</feature>
<dbReference type="AlphaFoldDB" id="A0A109PLB1"/>
<dbReference type="GO" id="GO:0003700">
    <property type="term" value="F:DNA-binding transcription factor activity"/>
    <property type="evidence" value="ECO:0007669"/>
    <property type="project" value="InterPro"/>
</dbReference>
<evidence type="ECO:0000256" key="7">
    <source>
        <dbReference type="ARBA" id="ARBA00023242"/>
    </source>
</evidence>
<keyword evidence="6" id="KW-0804">Transcription</keyword>
<dbReference type="InterPro" id="IPR004827">
    <property type="entry name" value="bZIP"/>
</dbReference>
<dbReference type="InterPro" id="IPR046347">
    <property type="entry name" value="bZIP_sf"/>
</dbReference>
<evidence type="ECO:0000256" key="2">
    <source>
        <dbReference type="ARBA" id="ARBA00004389"/>
    </source>
</evidence>
<dbReference type="Gene3D" id="1.20.5.170">
    <property type="match status" value="1"/>
</dbReference>
<evidence type="ECO:0000256" key="4">
    <source>
        <dbReference type="ARBA" id="ARBA00023015"/>
    </source>
</evidence>
<feature type="region of interest" description="Disordered" evidence="8">
    <location>
        <begin position="118"/>
        <end position="162"/>
    </location>
</feature>
<protein>
    <submittedName>
        <fullName evidence="10">Putative bZIP transcription 60</fullName>
    </submittedName>
</protein>
<feature type="domain" description="BZIP" evidence="9">
    <location>
        <begin position="147"/>
        <end position="189"/>
    </location>
</feature>
<dbReference type="PROSITE" id="PS00036">
    <property type="entry name" value="BZIP_BASIC"/>
    <property type="match status" value="1"/>
</dbReference>
<keyword evidence="5" id="KW-0238">DNA-binding</keyword>
<evidence type="ECO:0000256" key="8">
    <source>
        <dbReference type="SAM" id="MobiDB-lite"/>
    </source>
</evidence>
<name>A0A109PLB1_PYRPY</name>
<feature type="region of interest" description="Disordered" evidence="8">
    <location>
        <begin position="35"/>
        <end position="73"/>
    </location>
</feature>
<keyword evidence="4" id="KW-0805">Transcription regulation</keyword>
<sequence length="333" mass="37212">MELEADVGFLDEIDWDLWLEDASISNGLDHVFQLPNPPVTATGSTPLPPSSSSSPSSTVEEPDPPSNPSPDLLGAIETILMKDDDFDANKVPLAESGPANNEYYDQFLADILVNSPSTDRDSNAFPDSDKDKFDRSPLTDDADDDPISKKRRRQLRNKDAAVRSRERRKMYVKDLEIKSKYFEAECRRLGNLLQCCYAENHALRLSLQMNNTYQHGHGGLASKQESAVLFLELLLLGSLLWCLDIMCLLALPRTLMTLLLHLHPLKNVDVDGNKALGSVGQRPRGGSSKMFQLRSFSKSRRCKSSRTKMKQSGLPWFLSVYVNSTLPPLMLIT</sequence>
<accession>A0A109PLB1</accession>
<evidence type="ECO:0000313" key="10">
    <source>
        <dbReference type="EMBL" id="ALZ41793.1"/>
    </source>
</evidence>
<dbReference type="PANTHER" id="PTHR47416:SF8">
    <property type="entry name" value="BASIC-LEUCINE ZIPPER TRANSCRIPTION FACTOR E-RELATED"/>
    <property type="match status" value="1"/>
</dbReference>
<comment type="similarity">
    <text evidence="3">Belongs to the bZIP family.</text>
</comment>
<evidence type="ECO:0000256" key="3">
    <source>
        <dbReference type="ARBA" id="ARBA00007163"/>
    </source>
</evidence>
<evidence type="ECO:0000256" key="5">
    <source>
        <dbReference type="ARBA" id="ARBA00023125"/>
    </source>
</evidence>
<proteinExistence type="evidence at transcript level"/>
<dbReference type="GO" id="GO:0005634">
    <property type="term" value="C:nucleus"/>
    <property type="evidence" value="ECO:0007669"/>
    <property type="project" value="UniProtKB-SubCell"/>
</dbReference>
<dbReference type="PANTHER" id="PTHR47416">
    <property type="entry name" value="BASIC-LEUCINE ZIPPER TRANSCRIPTION FACTOR F-RELATED"/>
    <property type="match status" value="1"/>
</dbReference>
<dbReference type="SMART" id="SM00338">
    <property type="entry name" value="BRLZ"/>
    <property type="match status" value="1"/>
</dbReference>
<dbReference type="CDD" id="cd14704">
    <property type="entry name" value="bZIP_HY5-like"/>
    <property type="match status" value="1"/>
</dbReference>